<dbReference type="EMBL" id="KN832884">
    <property type="protein sequence ID" value="KIM96463.1"/>
    <property type="molecule type" value="Genomic_DNA"/>
</dbReference>
<evidence type="ECO:0000313" key="1">
    <source>
        <dbReference type="EMBL" id="KIM96463.1"/>
    </source>
</evidence>
<proteinExistence type="predicted"/>
<dbReference type="Proteomes" id="UP000054321">
    <property type="component" value="Unassembled WGS sequence"/>
</dbReference>
<protein>
    <submittedName>
        <fullName evidence="1">Uncharacterized protein</fullName>
    </submittedName>
</protein>
<reference evidence="2" key="2">
    <citation type="submission" date="2015-01" db="EMBL/GenBank/DDBJ databases">
        <title>Evolutionary Origins and Diversification of the Mycorrhizal Mutualists.</title>
        <authorList>
            <consortium name="DOE Joint Genome Institute"/>
            <consortium name="Mycorrhizal Genomics Consortium"/>
            <person name="Kohler A."/>
            <person name="Kuo A."/>
            <person name="Nagy L.G."/>
            <person name="Floudas D."/>
            <person name="Copeland A."/>
            <person name="Barry K.W."/>
            <person name="Cichocki N."/>
            <person name="Veneault-Fourrey C."/>
            <person name="LaButti K."/>
            <person name="Lindquist E.A."/>
            <person name="Lipzen A."/>
            <person name="Lundell T."/>
            <person name="Morin E."/>
            <person name="Murat C."/>
            <person name="Riley R."/>
            <person name="Ohm R."/>
            <person name="Sun H."/>
            <person name="Tunlid A."/>
            <person name="Henrissat B."/>
            <person name="Grigoriev I.V."/>
            <person name="Hibbett D.S."/>
            <person name="Martin F."/>
        </authorList>
    </citation>
    <scope>NUCLEOTIDE SEQUENCE [LARGE SCALE GENOMIC DNA]</scope>
    <source>
        <strain evidence="2">Zn</strain>
    </source>
</reference>
<sequence>MHLPMELREVAKQAQNGRGECEMLHLTEETDTADENRKFRTGRRRPDCSAVGWLPWRLIAENGKCAAEQSSAIPDVVQRPNEISESHLRKENQHISRSASWYFVGGSMRDPQTTIHPPNEGLLQRLLAFTRECHCKRNKR</sequence>
<dbReference type="HOGENOM" id="CLU_1835732_0_0_1"/>
<dbReference type="AlphaFoldDB" id="A0A0C3CBZ7"/>
<dbReference type="InParanoid" id="A0A0C3CBZ7"/>
<keyword evidence="2" id="KW-1185">Reference proteome</keyword>
<accession>A0A0C3CBZ7</accession>
<gene>
    <name evidence="1" type="ORF">OIDMADRAFT_33111</name>
</gene>
<evidence type="ECO:0000313" key="2">
    <source>
        <dbReference type="Proteomes" id="UP000054321"/>
    </source>
</evidence>
<reference evidence="1 2" key="1">
    <citation type="submission" date="2014-04" db="EMBL/GenBank/DDBJ databases">
        <authorList>
            <consortium name="DOE Joint Genome Institute"/>
            <person name="Kuo A."/>
            <person name="Martino E."/>
            <person name="Perotto S."/>
            <person name="Kohler A."/>
            <person name="Nagy L.G."/>
            <person name="Floudas D."/>
            <person name="Copeland A."/>
            <person name="Barry K.W."/>
            <person name="Cichocki N."/>
            <person name="Veneault-Fourrey C."/>
            <person name="LaButti K."/>
            <person name="Lindquist E.A."/>
            <person name="Lipzen A."/>
            <person name="Lundell T."/>
            <person name="Morin E."/>
            <person name="Murat C."/>
            <person name="Sun H."/>
            <person name="Tunlid A."/>
            <person name="Henrissat B."/>
            <person name="Grigoriev I.V."/>
            <person name="Hibbett D.S."/>
            <person name="Martin F."/>
            <person name="Nordberg H.P."/>
            <person name="Cantor M.N."/>
            <person name="Hua S.X."/>
        </authorList>
    </citation>
    <scope>NUCLEOTIDE SEQUENCE [LARGE SCALE GENOMIC DNA]</scope>
    <source>
        <strain evidence="1 2">Zn</strain>
    </source>
</reference>
<name>A0A0C3CBZ7_OIDMZ</name>
<organism evidence="1 2">
    <name type="scientific">Oidiodendron maius (strain Zn)</name>
    <dbReference type="NCBI Taxonomy" id="913774"/>
    <lineage>
        <taxon>Eukaryota</taxon>
        <taxon>Fungi</taxon>
        <taxon>Dikarya</taxon>
        <taxon>Ascomycota</taxon>
        <taxon>Pezizomycotina</taxon>
        <taxon>Leotiomycetes</taxon>
        <taxon>Leotiomycetes incertae sedis</taxon>
        <taxon>Myxotrichaceae</taxon>
        <taxon>Oidiodendron</taxon>
    </lineage>
</organism>